<dbReference type="Proteomes" id="UP000554482">
    <property type="component" value="Unassembled WGS sequence"/>
</dbReference>
<dbReference type="Gene3D" id="3.80.10.10">
    <property type="entry name" value="Ribonuclease Inhibitor"/>
    <property type="match status" value="1"/>
</dbReference>
<dbReference type="Pfam" id="PF24758">
    <property type="entry name" value="LRR_At5g56370"/>
    <property type="match status" value="1"/>
</dbReference>
<dbReference type="EMBL" id="JABWDY010006783">
    <property type="protein sequence ID" value="KAF5203438.1"/>
    <property type="molecule type" value="Genomic_DNA"/>
</dbReference>
<evidence type="ECO:0000259" key="1">
    <source>
        <dbReference type="Pfam" id="PF24758"/>
    </source>
</evidence>
<evidence type="ECO:0000313" key="3">
    <source>
        <dbReference type="Proteomes" id="UP000554482"/>
    </source>
</evidence>
<feature type="domain" description="F-box/LRR-repeat protein 15/At3g58940/PEG3-like LRR" evidence="1">
    <location>
        <begin position="78"/>
        <end position="297"/>
    </location>
</feature>
<proteinExistence type="predicted"/>
<gene>
    <name evidence="2" type="ORF">FRX31_006974</name>
</gene>
<evidence type="ECO:0000313" key="2">
    <source>
        <dbReference type="EMBL" id="KAF5203438.1"/>
    </source>
</evidence>
<dbReference type="PANTHER" id="PTHR31639">
    <property type="entry name" value="F-BOX PROTEIN-LIKE"/>
    <property type="match status" value="1"/>
</dbReference>
<name>A0A7J6X3S0_THATH</name>
<protein>
    <submittedName>
        <fullName evidence="2">F-box/FBD/LRR-repeat protein</fullName>
    </submittedName>
</protein>
<keyword evidence="3" id="KW-1185">Reference proteome</keyword>
<dbReference type="AlphaFoldDB" id="A0A7J6X3S0"/>
<dbReference type="InterPro" id="IPR032675">
    <property type="entry name" value="LRR_dom_sf"/>
</dbReference>
<reference evidence="2 3" key="1">
    <citation type="submission" date="2020-06" db="EMBL/GenBank/DDBJ databases">
        <title>Transcriptomic and genomic resources for Thalictrum thalictroides and T. hernandezii: Facilitating candidate gene discovery in an emerging model plant lineage.</title>
        <authorList>
            <person name="Arias T."/>
            <person name="Riano-Pachon D.M."/>
            <person name="Di Stilio V.S."/>
        </authorList>
    </citation>
    <scope>NUCLEOTIDE SEQUENCE [LARGE SCALE GENOMIC DNA]</scope>
    <source>
        <strain evidence="3">cv. WT478/WT964</strain>
        <tissue evidence="2">Leaves</tissue>
    </source>
</reference>
<comment type="caution">
    <text evidence="2">The sequence shown here is derived from an EMBL/GenBank/DDBJ whole genome shotgun (WGS) entry which is preliminary data.</text>
</comment>
<organism evidence="2 3">
    <name type="scientific">Thalictrum thalictroides</name>
    <name type="common">Rue-anemone</name>
    <name type="synonym">Anemone thalictroides</name>
    <dbReference type="NCBI Taxonomy" id="46969"/>
    <lineage>
        <taxon>Eukaryota</taxon>
        <taxon>Viridiplantae</taxon>
        <taxon>Streptophyta</taxon>
        <taxon>Embryophyta</taxon>
        <taxon>Tracheophyta</taxon>
        <taxon>Spermatophyta</taxon>
        <taxon>Magnoliopsida</taxon>
        <taxon>Ranunculales</taxon>
        <taxon>Ranunculaceae</taxon>
        <taxon>Thalictroideae</taxon>
        <taxon>Thalictrum</taxon>
    </lineage>
</organism>
<sequence length="406" mass="47741">MPIRDAVKTSTLSTSWRYKWMSMSTFIFNKTSIPPSFQRRQRNAELVNFVHNLLIHDDAISINMFSVRKFLYPCLECDQLIQLLSRKILKRLVLVFKDDSESYYQLPDCLFHCEYLKTLELKSCIMNVPSHEFLGFRHLTRLHLRHVTLTNQVFESLVAKIPLLNVLKVCWCKTLNGFIIHAPNLTCFQLKGTWKRIHFKHAPNLMRIDIKTWHDSFNKRWCRLDKMILGRLDKLEILVLYHPRMEFFSIDKAPKRLRNTYPSLASICMAFNIHNLKELLAVLLLFGSSPCLNKLNILFRVARNGLPVFPCEENFWEDKLRKRVVVFLHLKTIDVTRFSGVQHEVGFIQFILLNAIELVTFHIRWGGRTLSTITDHEKQHVVDSVLKSRRASPKVNIIFDYSGQDL</sequence>
<dbReference type="InterPro" id="IPR055411">
    <property type="entry name" value="LRR_FXL15/At3g58940/PEG3-like"/>
</dbReference>
<accession>A0A7J6X3S0</accession>
<dbReference type="PANTHER" id="PTHR31639:SF237">
    <property type="entry name" value="F-BOX DOMAIN-CONTAINING PROTEIN"/>
    <property type="match status" value="1"/>
</dbReference>
<dbReference type="SUPFAM" id="SSF52047">
    <property type="entry name" value="RNI-like"/>
    <property type="match status" value="1"/>
</dbReference>